<accession>A0A2P5GVL3</accession>
<comment type="caution">
    <text evidence="2">The sequence shown here is derived from an EMBL/GenBank/DDBJ whole genome shotgun (WGS) entry which is preliminary data.</text>
</comment>
<evidence type="ECO:0000313" key="4">
    <source>
        <dbReference type="Proteomes" id="UP000247005"/>
    </source>
</evidence>
<sequence length="184" mass="21714">MNQPDYRPMLCKTKAERLYLMLQSGLIYCDHYIPFCDNVIKDEDNPPGWILELATVTYIPDALNIIGTYVWSEPFIQFEQSADFYIACLFLRYQQRHISWRTFLEQAGHYSDAYQEGYYDCSYYYGMTNQLVESEHNLHCEEIQVQEIAHQFATVIACAREIYHDFVLWFRAGKSQNMTGPSHV</sequence>
<dbReference type="RefSeq" id="WP_103677844.1">
    <property type="nucleotide sequence ID" value="NZ_PQGD01000002.1"/>
</dbReference>
<dbReference type="Proteomes" id="UP000237073">
    <property type="component" value="Unassembled WGS sequence"/>
</dbReference>
<dbReference type="Proteomes" id="UP000247005">
    <property type="component" value="Unassembled WGS sequence"/>
</dbReference>
<organism evidence="2 4">
    <name type="scientific">Superficieibacter electus</name>
    <dbReference type="NCBI Taxonomy" id="2022662"/>
    <lineage>
        <taxon>Bacteria</taxon>
        <taxon>Pseudomonadati</taxon>
        <taxon>Pseudomonadota</taxon>
        <taxon>Gammaproteobacteria</taxon>
        <taxon>Enterobacterales</taxon>
        <taxon>Enterobacteriaceae</taxon>
        <taxon>Superficieibacter</taxon>
    </lineage>
</organism>
<dbReference type="EMBL" id="PQGE01000020">
    <property type="protein sequence ID" value="POP42374.1"/>
    <property type="molecule type" value="Genomic_DNA"/>
</dbReference>
<dbReference type="EMBL" id="PQGD01000002">
    <property type="protein sequence ID" value="POP50563.1"/>
    <property type="molecule type" value="Genomic_DNA"/>
</dbReference>
<evidence type="ECO:0000313" key="2">
    <source>
        <dbReference type="EMBL" id="POP50563.1"/>
    </source>
</evidence>
<protein>
    <submittedName>
        <fullName evidence="2">Uncharacterized protein</fullName>
    </submittedName>
</protein>
<keyword evidence="3" id="KW-1185">Reference proteome</keyword>
<dbReference type="OrthoDB" id="2082782at2"/>
<dbReference type="AlphaFoldDB" id="A0A2P5GVL3"/>
<gene>
    <name evidence="2" type="ORF">CHU32_03835</name>
    <name evidence="1" type="ORF">CHU33_20120</name>
</gene>
<evidence type="ECO:0000313" key="1">
    <source>
        <dbReference type="EMBL" id="POP42374.1"/>
    </source>
</evidence>
<reference evidence="3 4" key="1">
    <citation type="submission" date="2018-01" db="EMBL/GenBank/DDBJ databases">
        <title>Superficieibacter electus gen. nov., sp. nov., an extended-spectrum beta-lactamase possessing member of the Enterobacteriaceae family, isolated from intensive care unit surfaces.</title>
        <authorList>
            <person name="Potter R.F."/>
            <person name="D'Souza A.W."/>
        </authorList>
    </citation>
    <scope>NUCLEOTIDE SEQUENCE [LARGE SCALE GENOMIC DNA]</scope>
    <source>
        <strain evidence="2 4">BP-1</strain>
        <strain evidence="1 3">BP-2</strain>
    </source>
</reference>
<proteinExistence type="predicted"/>
<evidence type="ECO:0000313" key="3">
    <source>
        <dbReference type="Proteomes" id="UP000237073"/>
    </source>
</evidence>
<name>A0A2P5GVL3_9ENTR</name>